<proteinExistence type="predicted"/>
<feature type="compositionally biased region" description="Acidic residues" evidence="1">
    <location>
        <begin position="62"/>
        <end position="79"/>
    </location>
</feature>
<feature type="compositionally biased region" description="Acidic residues" evidence="1">
    <location>
        <begin position="21"/>
        <end position="33"/>
    </location>
</feature>
<dbReference type="RefSeq" id="XP_013271169.1">
    <property type="nucleotide sequence ID" value="XM_013415715.1"/>
</dbReference>
<dbReference type="Proteomes" id="UP000053617">
    <property type="component" value="Unassembled WGS sequence"/>
</dbReference>
<dbReference type="VEuPathDB" id="FungiDB:Z518_07586"/>
<accession>A0A0D2H0T9</accession>
<evidence type="ECO:0000313" key="2">
    <source>
        <dbReference type="EMBL" id="KIX04033.1"/>
    </source>
</evidence>
<dbReference type="EMBL" id="KN847479">
    <property type="protein sequence ID" value="KIX04033.1"/>
    <property type="molecule type" value="Genomic_DNA"/>
</dbReference>
<dbReference type="GeneID" id="25295657"/>
<keyword evidence="3" id="KW-1185">Reference proteome</keyword>
<evidence type="ECO:0000256" key="1">
    <source>
        <dbReference type="SAM" id="MobiDB-lite"/>
    </source>
</evidence>
<gene>
    <name evidence="2" type="ORF">Z518_07586</name>
</gene>
<protein>
    <submittedName>
        <fullName evidence="2">Uncharacterized protein</fullName>
    </submittedName>
</protein>
<sequence>MKDGSLVCERQSLSRKGRREEEEEEQVDAEEGDGGQVQPERNPADTNADDIEEDTTPRPVLDDDERADDTSTENDESGESDLSWKTPPQSASSGDGPPIKKRAPAKCSCDFATQGQLVTKWSDGMAEPRAKSMCWWHLLALAGAVGLRVKRYDARGLEELLQIYATVVQDAKAVRWWMTIKVADVVPREEIRESDANLTLMDIVKMEYDLHDYHMRESSLDQSKNKSK</sequence>
<feature type="region of interest" description="Disordered" evidence="1">
    <location>
        <begin position="1"/>
        <end position="103"/>
    </location>
</feature>
<name>A0A0D2H0T9_9EURO</name>
<evidence type="ECO:0000313" key="3">
    <source>
        <dbReference type="Proteomes" id="UP000053617"/>
    </source>
</evidence>
<reference evidence="2 3" key="1">
    <citation type="submission" date="2015-01" db="EMBL/GenBank/DDBJ databases">
        <title>The Genome Sequence of Rhinocladiella mackenzie CBS 650.93.</title>
        <authorList>
            <consortium name="The Broad Institute Genomics Platform"/>
            <person name="Cuomo C."/>
            <person name="de Hoog S."/>
            <person name="Gorbushina A."/>
            <person name="Stielow B."/>
            <person name="Teixiera M."/>
            <person name="Abouelleil A."/>
            <person name="Chapman S.B."/>
            <person name="Priest M."/>
            <person name="Young S.K."/>
            <person name="Wortman J."/>
            <person name="Nusbaum C."/>
            <person name="Birren B."/>
        </authorList>
    </citation>
    <scope>NUCLEOTIDE SEQUENCE [LARGE SCALE GENOMIC DNA]</scope>
    <source>
        <strain evidence="2 3">CBS 650.93</strain>
    </source>
</reference>
<organism evidence="2 3">
    <name type="scientific">Rhinocladiella mackenziei CBS 650.93</name>
    <dbReference type="NCBI Taxonomy" id="1442369"/>
    <lineage>
        <taxon>Eukaryota</taxon>
        <taxon>Fungi</taxon>
        <taxon>Dikarya</taxon>
        <taxon>Ascomycota</taxon>
        <taxon>Pezizomycotina</taxon>
        <taxon>Eurotiomycetes</taxon>
        <taxon>Chaetothyriomycetidae</taxon>
        <taxon>Chaetothyriales</taxon>
        <taxon>Herpotrichiellaceae</taxon>
        <taxon>Rhinocladiella</taxon>
    </lineage>
</organism>
<dbReference type="HOGENOM" id="CLU_1215367_0_0_1"/>
<dbReference type="AlphaFoldDB" id="A0A0D2H0T9"/>